<dbReference type="PANTHER" id="PTHR22946">
    <property type="entry name" value="DIENELACTONE HYDROLASE DOMAIN-CONTAINING PROTEIN-RELATED"/>
    <property type="match status" value="1"/>
</dbReference>
<evidence type="ECO:0000313" key="2">
    <source>
        <dbReference type="Proteomes" id="UP000032046"/>
    </source>
</evidence>
<sequence>MRTTAAAIMATIALSAGAQNEVQKYMFDDELPVCLDQMQQELTYPMAWGNSDIRQFDLWRSAARDVLRREMLLPPKPAKSYDMTVVTEEKRKGYKARKIVFNLDAYSRVEAYELVPEGKGPFPAVLLLHDHGGHFSIGKEKMIRPFAVADSVMDDADKWCERCYGKQYVGDYLASHGYVVLAVDAPFWGDRGVKGGTTWDTYKYIAGNFMMMGRNVSSWMNFDDVYSADFFASLPEVDAGRLSCMGFSMGAYRSWMLSALSDKVKLGVAICWMHTTEYQINRDYGLKHHEEWANLIPGIRRYMDYPHIASISCPKPMLFINGSKDKLFPPVSVEKAFAEMHSVWKSQGADDKLETEIWDMPHYCGPEVQSRILEFLKKNL</sequence>
<dbReference type="InterPro" id="IPR029058">
    <property type="entry name" value="AB_hydrolase_fold"/>
</dbReference>
<name>A0A0D0J036_9BACT</name>
<dbReference type="AlphaFoldDB" id="A0A0D0J036"/>
<dbReference type="Pfam" id="PF12715">
    <property type="entry name" value="Abhydrolase_7"/>
    <property type="match status" value="1"/>
</dbReference>
<dbReference type="InterPro" id="IPR025890">
    <property type="entry name" value="Abhydrolase_bac"/>
</dbReference>
<dbReference type="RefSeq" id="WP_052485467.1">
    <property type="nucleotide sequence ID" value="NZ_JXQK01000051.1"/>
</dbReference>
<proteinExistence type="predicted"/>
<dbReference type="Gene3D" id="3.40.50.1820">
    <property type="entry name" value="alpha/beta hydrolase"/>
    <property type="match status" value="1"/>
</dbReference>
<dbReference type="Proteomes" id="UP000032046">
    <property type="component" value="Unassembled WGS sequence"/>
</dbReference>
<dbReference type="STRING" id="1602171.ST44_05545"/>
<dbReference type="ESTHER" id="9bact-a0a0d0j036">
    <property type="family name" value="Abhydrolase_7"/>
</dbReference>
<dbReference type="InterPro" id="IPR050261">
    <property type="entry name" value="FrsA_esterase"/>
</dbReference>
<evidence type="ECO:0000313" key="1">
    <source>
        <dbReference type="EMBL" id="KIP62697.1"/>
    </source>
</evidence>
<reference evidence="1 2" key="1">
    <citation type="submission" date="2015-01" db="EMBL/GenBank/DDBJ databases">
        <title>Comparative genomics of non-oral Prevotella species.</title>
        <authorList>
            <person name="Accetto T."/>
            <person name="Nograsek B."/>
            <person name="Avgustin G."/>
        </authorList>
    </citation>
    <scope>NUCLEOTIDE SEQUENCE [LARGE SCALE GENOMIC DNA]</scope>
    <source>
        <strain evidence="1 2">P5-119</strain>
    </source>
</reference>
<accession>A0A0D0J036</accession>
<organism evidence="1 2">
    <name type="scientific">Prevotella pectinovora</name>
    <dbReference type="NCBI Taxonomy" id="1602169"/>
    <lineage>
        <taxon>Bacteria</taxon>
        <taxon>Pseudomonadati</taxon>
        <taxon>Bacteroidota</taxon>
        <taxon>Bacteroidia</taxon>
        <taxon>Bacteroidales</taxon>
        <taxon>Prevotellaceae</taxon>
        <taxon>Prevotella</taxon>
    </lineage>
</organism>
<dbReference type="SUPFAM" id="SSF53474">
    <property type="entry name" value="alpha/beta-Hydrolases"/>
    <property type="match status" value="1"/>
</dbReference>
<dbReference type="EMBL" id="JXQK01000051">
    <property type="protein sequence ID" value="KIP62697.1"/>
    <property type="molecule type" value="Genomic_DNA"/>
</dbReference>
<gene>
    <name evidence="1" type="ORF">ST44_05545</name>
</gene>
<protein>
    <submittedName>
        <fullName evidence="1">Uncharacterized protein</fullName>
    </submittedName>
</protein>
<comment type="caution">
    <text evidence="1">The sequence shown here is derived from an EMBL/GenBank/DDBJ whole genome shotgun (WGS) entry which is preliminary data.</text>
</comment>
<keyword evidence="2" id="KW-1185">Reference proteome</keyword>